<dbReference type="AlphaFoldDB" id="A0A8D8XAD9"/>
<sequence length="103" mass="11994">MSIVTKNASRTGFQFKCESGHTESTSLIGGFLLPRYLFFFQRNPKTWLKIKPSNEAKSIFPFKIGRWNNSNLLHCNFIFFHVLIVSISSPINRKHIFIFNLNL</sequence>
<evidence type="ECO:0000313" key="1">
    <source>
        <dbReference type="EMBL" id="CAG6687380.1"/>
    </source>
</evidence>
<dbReference type="EMBL" id="HBUF01281343">
    <property type="protein sequence ID" value="CAG6687380.1"/>
    <property type="molecule type" value="Transcribed_RNA"/>
</dbReference>
<organism evidence="1">
    <name type="scientific">Cacopsylla melanoneura</name>
    <dbReference type="NCBI Taxonomy" id="428564"/>
    <lineage>
        <taxon>Eukaryota</taxon>
        <taxon>Metazoa</taxon>
        <taxon>Ecdysozoa</taxon>
        <taxon>Arthropoda</taxon>
        <taxon>Hexapoda</taxon>
        <taxon>Insecta</taxon>
        <taxon>Pterygota</taxon>
        <taxon>Neoptera</taxon>
        <taxon>Paraneoptera</taxon>
        <taxon>Hemiptera</taxon>
        <taxon>Sternorrhyncha</taxon>
        <taxon>Psylloidea</taxon>
        <taxon>Psyllidae</taxon>
        <taxon>Psyllinae</taxon>
        <taxon>Cacopsylla</taxon>
    </lineage>
</organism>
<reference evidence="1" key="1">
    <citation type="submission" date="2021-05" db="EMBL/GenBank/DDBJ databases">
        <authorList>
            <person name="Alioto T."/>
            <person name="Alioto T."/>
            <person name="Gomez Garrido J."/>
        </authorList>
    </citation>
    <scope>NUCLEOTIDE SEQUENCE</scope>
</reference>
<accession>A0A8D8XAD9</accession>
<name>A0A8D8XAD9_9HEMI</name>
<proteinExistence type="predicted"/>
<protein>
    <submittedName>
        <fullName evidence="1">Uncharacterized protein</fullName>
    </submittedName>
</protein>